<protein>
    <submittedName>
        <fullName evidence="1">Uncharacterized protein</fullName>
    </submittedName>
</protein>
<sequence length="70" mass="7849">MQTPDGRWRVDLVRRPGTDAWWYLIVHADDDTTNEIDWLTIGQVRQVLAEAGVDIGRLEEVPHPPSAAAA</sequence>
<keyword evidence="2" id="KW-1185">Reference proteome</keyword>
<accession>A0A8J4E6B5</accession>
<name>A0A8J4E6B5_9ACTN</name>
<evidence type="ECO:0000313" key="2">
    <source>
        <dbReference type="Proteomes" id="UP000612585"/>
    </source>
</evidence>
<proteinExistence type="predicted"/>
<organism evidence="1 2">
    <name type="scientific">Virgisporangium aurantiacum</name>
    <dbReference type="NCBI Taxonomy" id="175570"/>
    <lineage>
        <taxon>Bacteria</taxon>
        <taxon>Bacillati</taxon>
        <taxon>Actinomycetota</taxon>
        <taxon>Actinomycetes</taxon>
        <taxon>Micromonosporales</taxon>
        <taxon>Micromonosporaceae</taxon>
        <taxon>Virgisporangium</taxon>
    </lineage>
</organism>
<reference evidence="1" key="1">
    <citation type="submission" date="2021-01" db="EMBL/GenBank/DDBJ databases">
        <title>Whole genome shotgun sequence of Virgisporangium aurantiacum NBRC 16421.</title>
        <authorList>
            <person name="Komaki H."/>
            <person name="Tamura T."/>
        </authorList>
    </citation>
    <scope>NUCLEOTIDE SEQUENCE</scope>
    <source>
        <strain evidence="1">NBRC 16421</strain>
    </source>
</reference>
<gene>
    <name evidence="1" type="ORF">Vau01_105700</name>
</gene>
<dbReference type="EMBL" id="BOPG01000087">
    <property type="protein sequence ID" value="GIJ63054.1"/>
    <property type="molecule type" value="Genomic_DNA"/>
</dbReference>
<dbReference type="Proteomes" id="UP000612585">
    <property type="component" value="Unassembled WGS sequence"/>
</dbReference>
<comment type="caution">
    <text evidence="1">The sequence shown here is derived from an EMBL/GenBank/DDBJ whole genome shotgun (WGS) entry which is preliminary data.</text>
</comment>
<evidence type="ECO:0000313" key="1">
    <source>
        <dbReference type="EMBL" id="GIJ63054.1"/>
    </source>
</evidence>
<dbReference type="AlphaFoldDB" id="A0A8J4E6B5"/>